<evidence type="ECO:0000259" key="1">
    <source>
        <dbReference type="PROSITE" id="PS50943"/>
    </source>
</evidence>
<keyword evidence="3" id="KW-1185">Reference proteome</keyword>
<evidence type="ECO:0000313" key="3">
    <source>
        <dbReference type="Proteomes" id="UP000182882"/>
    </source>
</evidence>
<name>A0A1H2DT96_9PROT</name>
<dbReference type="Proteomes" id="UP000182882">
    <property type="component" value="Unassembled WGS sequence"/>
</dbReference>
<accession>A0A1H2DT96</accession>
<feature type="domain" description="HTH cro/C1-type" evidence="1">
    <location>
        <begin position="60"/>
        <end position="102"/>
    </location>
</feature>
<dbReference type="KEGG" id="nur:ATY38_04075"/>
<sequence length="110" mass="12487">MTLQKIKSIHGKDEYVLLPMAVYRALKDQIEKELATCEVGEDAEQPYEPFVLEDYVDNPVALARIKAGITQEQLALRMGVSQAYVSQIERRSNITSKMLERVHSAIHNVD</sequence>
<dbReference type="InterPro" id="IPR001387">
    <property type="entry name" value="Cro/C1-type_HTH"/>
</dbReference>
<dbReference type="EMBL" id="FNLN01000006">
    <property type="protein sequence ID" value="SDT86099.1"/>
    <property type="molecule type" value="Genomic_DNA"/>
</dbReference>
<dbReference type="AlphaFoldDB" id="A0A1H2DT96"/>
<protein>
    <submittedName>
        <fullName evidence="2">Helix-turn-helix</fullName>
    </submittedName>
</protein>
<dbReference type="SUPFAM" id="SSF47413">
    <property type="entry name" value="lambda repressor-like DNA-binding domains"/>
    <property type="match status" value="1"/>
</dbReference>
<gene>
    <name evidence="2" type="ORF">SAMN05216406_1064</name>
</gene>
<dbReference type="RefSeq" id="WP_062558177.1">
    <property type="nucleotide sequence ID" value="NZ_CP013341.1"/>
</dbReference>
<proteinExistence type="predicted"/>
<dbReference type="PROSITE" id="PS50943">
    <property type="entry name" value="HTH_CROC1"/>
    <property type="match status" value="1"/>
</dbReference>
<reference evidence="3" key="1">
    <citation type="submission" date="2016-10" db="EMBL/GenBank/DDBJ databases">
        <authorList>
            <person name="Varghese N."/>
            <person name="Submissions S."/>
        </authorList>
    </citation>
    <scope>NUCLEOTIDE SEQUENCE [LARGE SCALE GENOMIC DNA]</scope>
    <source>
        <strain evidence="3">Nm10</strain>
    </source>
</reference>
<organism evidence="2 3">
    <name type="scientific">Nitrosomonas ureae</name>
    <dbReference type="NCBI Taxonomy" id="44577"/>
    <lineage>
        <taxon>Bacteria</taxon>
        <taxon>Pseudomonadati</taxon>
        <taxon>Pseudomonadota</taxon>
        <taxon>Betaproteobacteria</taxon>
        <taxon>Nitrosomonadales</taxon>
        <taxon>Nitrosomonadaceae</taxon>
        <taxon>Nitrosomonas</taxon>
    </lineage>
</organism>
<dbReference type="GO" id="GO:0003677">
    <property type="term" value="F:DNA binding"/>
    <property type="evidence" value="ECO:0007669"/>
    <property type="project" value="InterPro"/>
</dbReference>
<dbReference type="CDD" id="cd00093">
    <property type="entry name" value="HTH_XRE"/>
    <property type="match status" value="1"/>
</dbReference>
<dbReference type="Gene3D" id="1.10.260.40">
    <property type="entry name" value="lambda repressor-like DNA-binding domains"/>
    <property type="match status" value="1"/>
</dbReference>
<evidence type="ECO:0000313" key="2">
    <source>
        <dbReference type="EMBL" id="SDT86099.1"/>
    </source>
</evidence>
<dbReference type="Pfam" id="PF01381">
    <property type="entry name" value="HTH_3"/>
    <property type="match status" value="1"/>
</dbReference>
<dbReference type="InterPro" id="IPR010982">
    <property type="entry name" value="Lambda_DNA-bd_dom_sf"/>
</dbReference>